<gene>
    <name evidence="4" type="ORF">DQ384_33330</name>
</gene>
<dbReference type="InterPro" id="IPR010252">
    <property type="entry name" value="HutF"/>
</dbReference>
<dbReference type="InterPro" id="IPR006680">
    <property type="entry name" value="Amidohydro-rel"/>
</dbReference>
<dbReference type="Pfam" id="PF01979">
    <property type="entry name" value="Amidohydro_1"/>
    <property type="match status" value="1"/>
</dbReference>
<protein>
    <submittedName>
        <fullName evidence="4">Formimidoylglutamate deiminase</fullName>
        <ecNumber evidence="4">3.5.3.13</ecNumber>
    </submittedName>
</protein>
<name>A0A367F0U7_9ACTN</name>
<evidence type="ECO:0000313" key="4">
    <source>
        <dbReference type="EMBL" id="RCG23953.1"/>
    </source>
</evidence>
<dbReference type="GO" id="GO:0050416">
    <property type="term" value="F:formimidoylglutamate deiminase activity"/>
    <property type="evidence" value="ECO:0007669"/>
    <property type="project" value="UniProtKB-EC"/>
</dbReference>
<keyword evidence="1 4" id="KW-0378">Hydrolase</keyword>
<dbReference type="Gene3D" id="3.20.20.140">
    <property type="entry name" value="Metal-dependent hydrolases"/>
    <property type="match status" value="1"/>
</dbReference>
<accession>A0A367F0U7</accession>
<dbReference type="SUPFAM" id="SSF51556">
    <property type="entry name" value="Metallo-dependent hydrolases"/>
    <property type="match status" value="1"/>
</dbReference>
<comment type="caution">
    <text evidence="4">The sequence shown here is derived from an EMBL/GenBank/DDBJ whole genome shotgun (WGS) entry which is preliminary data.</text>
</comment>
<dbReference type="PANTHER" id="PTHR43794:SF11">
    <property type="entry name" value="AMIDOHYDROLASE-RELATED DOMAIN-CONTAINING PROTEIN"/>
    <property type="match status" value="1"/>
</dbReference>
<dbReference type="SUPFAM" id="SSF51338">
    <property type="entry name" value="Composite domain of metallo-dependent hydrolases"/>
    <property type="match status" value="1"/>
</dbReference>
<organism evidence="4 5">
    <name type="scientific">Sphaerisporangium album</name>
    <dbReference type="NCBI Taxonomy" id="509200"/>
    <lineage>
        <taxon>Bacteria</taxon>
        <taxon>Bacillati</taxon>
        <taxon>Actinomycetota</taxon>
        <taxon>Actinomycetes</taxon>
        <taxon>Streptosporangiales</taxon>
        <taxon>Streptosporangiaceae</taxon>
        <taxon>Sphaerisporangium</taxon>
    </lineage>
</organism>
<dbReference type="EC" id="3.5.3.13" evidence="4"/>
<dbReference type="NCBIfam" id="NF006681">
    <property type="entry name" value="PRK09229.1-2"/>
    <property type="match status" value="1"/>
</dbReference>
<feature type="region of interest" description="Disordered" evidence="2">
    <location>
        <begin position="22"/>
        <end position="43"/>
    </location>
</feature>
<evidence type="ECO:0000259" key="3">
    <source>
        <dbReference type="Pfam" id="PF01979"/>
    </source>
</evidence>
<dbReference type="InterPro" id="IPR032466">
    <property type="entry name" value="Metal_Hydrolase"/>
</dbReference>
<dbReference type="EMBL" id="QOIL01000025">
    <property type="protein sequence ID" value="RCG23953.1"/>
    <property type="molecule type" value="Genomic_DNA"/>
</dbReference>
<dbReference type="InterPro" id="IPR011059">
    <property type="entry name" value="Metal-dep_hydrolase_composite"/>
</dbReference>
<evidence type="ECO:0000313" key="5">
    <source>
        <dbReference type="Proteomes" id="UP000253094"/>
    </source>
</evidence>
<proteinExistence type="predicted"/>
<keyword evidence="5" id="KW-1185">Reference proteome</keyword>
<dbReference type="AlphaFoldDB" id="A0A367F0U7"/>
<dbReference type="PANTHER" id="PTHR43794">
    <property type="entry name" value="AMINOHYDROLASE SSNA-RELATED"/>
    <property type="match status" value="1"/>
</dbReference>
<dbReference type="NCBIfam" id="TIGR02022">
    <property type="entry name" value="hutF"/>
    <property type="match status" value="1"/>
</dbReference>
<feature type="domain" description="Amidohydrolase-related" evidence="3">
    <location>
        <begin position="85"/>
        <end position="451"/>
    </location>
</feature>
<dbReference type="RefSeq" id="WP_114032862.1">
    <property type="nucleotide sequence ID" value="NZ_QOIL01000025.1"/>
</dbReference>
<evidence type="ECO:0000256" key="2">
    <source>
        <dbReference type="SAM" id="MobiDB-lite"/>
    </source>
</evidence>
<evidence type="ECO:0000256" key="1">
    <source>
        <dbReference type="ARBA" id="ARBA00022801"/>
    </source>
</evidence>
<reference evidence="4 5" key="1">
    <citation type="submission" date="2018-06" db="EMBL/GenBank/DDBJ databases">
        <title>Sphaerisporangium craniellae sp. nov., isolated from a marine sponge in the South China Sea.</title>
        <authorList>
            <person name="Li L."/>
        </authorList>
    </citation>
    <scope>NUCLEOTIDE SEQUENCE [LARGE SCALE GENOMIC DNA]</scope>
    <source>
        <strain evidence="4 5">CCTCC AA 208026</strain>
    </source>
</reference>
<dbReference type="InterPro" id="IPR050287">
    <property type="entry name" value="MTA/SAH_deaminase"/>
</dbReference>
<dbReference type="Gene3D" id="2.30.40.10">
    <property type="entry name" value="Urease, subunit C, domain 1"/>
    <property type="match status" value="1"/>
</dbReference>
<dbReference type="OrthoDB" id="3204583at2"/>
<sequence>MPVSLYYADLAWLGTGAPAVRPGEDDVTARPGDEIARRGDESARPGWDRVVSGVVIEVADGRITAVRTGVPAPPPGAVHLRGLTLPGLANAHSHAFHRALRGRTQRERGTFWTWRRQMYEVAGRLTPENHHALARAAYAEMALAGVTCVGEFHYLHHDAGGRPYQAANAMGEALIAAAADAGIRITLLDTCYLRGGFAAPLEGPQLRFGDGDAHAWAERADALKGGGQARIGAAIHSVRAVPAGELAVVSGWARERGAPLHFHLSEQVAENEACLAAHGRTPAELLDAHGVLGRNATAVHATHLTPGDVTLLGGSGTGVCMCPTTERDLADGVGPARRLFEAGSPLSLGSDSNAVVDLFEEARGVELDERLATRERGHWRAAELLRGATSGGHAALGWPDAGRIEAGAPADLVAVALDSVRTAGASEDAPLETVVFAATAADVREVVAGGRHIVSQGRHLLVDDVPAALAAAVSAVTSPFTLKPSTSERV</sequence>
<dbReference type="Proteomes" id="UP000253094">
    <property type="component" value="Unassembled WGS sequence"/>
</dbReference>